<accession>A0A9P9YY97</accession>
<feature type="transmembrane region" description="Helical" evidence="1">
    <location>
        <begin position="27"/>
        <end position="48"/>
    </location>
</feature>
<reference evidence="2" key="1">
    <citation type="journal article" date="2023" name="Genome Biol. Evol.">
        <title>Long-read-based Genome Assembly of Drosophila gunungcola Reveals Fewer Chemosensory Genes in Flower-breeding Species.</title>
        <authorList>
            <person name="Negi A."/>
            <person name="Liao B.Y."/>
            <person name="Yeh S.D."/>
        </authorList>
    </citation>
    <scope>NUCLEOTIDE SEQUENCE</scope>
    <source>
        <strain evidence="2">Sukarami</strain>
    </source>
</reference>
<keyword evidence="1" id="KW-0812">Transmembrane</keyword>
<protein>
    <submittedName>
        <fullName evidence="2">Uncharacterized protein</fullName>
    </submittedName>
</protein>
<name>A0A9P9YY97_9MUSC</name>
<gene>
    <name evidence="2" type="ORF">M5D96_001235</name>
</gene>
<proteinExistence type="predicted"/>
<dbReference type="AlphaFoldDB" id="A0A9P9YY97"/>
<dbReference type="Proteomes" id="UP001059596">
    <property type="component" value="Chromosome 3R"/>
</dbReference>
<keyword evidence="1" id="KW-1133">Transmembrane helix</keyword>
<keyword evidence="1" id="KW-0472">Membrane</keyword>
<evidence type="ECO:0000313" key="2">
    <source>
        <dbReference type="EMBL" id="KAI8045058.1"/>
    </source>
</evidence>
<organism evidence="2 3">
    <name type="scientific">Drosophila gunungcola</name>
    <name type="common">fruit fly</name>
    <dbReference type="NCBI Taxonomy" id="103775"/>
    <lineage>
        <taxon>Eukaryota</taxon>
        <taxon>Metazoa</taxon>
        <taxon>Ecdysozoa</taxon>
        <taxon>Arthropoda</taxon>
        <taxon>Hexapoda</taxon>
        <taxon>Insecta</taxon>
        <taxon>Pterygota</taxon>
        <taxon>Neoptera</taxon>
        <taxon>Endopterygota</taxon>
        <taxon>Diptera</taxon>
        <taxon>Brachycera</taxon>
        <taxon>Muscomorpha</taxon>
        <taxon>Ephydroidea</taxon>
        <taxon>Drosophilidae</taxon>
        <taxon>Drosophila</taxon>
        <taxon>Sophophora</taxon>
    </lineage>
</organism>
<comment type="caution">
    <text evidence="2">The sequence shown here is derived from an EMBL/GenBank/DDBJ whole genome shotgun (WGS) entry which is preliminary data.</text>
</comment>
<sequence>MKCVPHKMFTYSNSENENSTTTANSPLYWYLLPCSLSFICVCVSVCGVECTRSTPMEPHLFHSAAVNFDVGRAKSTEHQQQHTHIIHCELHAGM</sequence>
<keyword evidence="3" id="KW-1185">Reference proteome</keyword>
<evidence type="ECO:0000256" key="1">
    <source>
        <dbReference type="SAM" id="Phobius"/>
    </source>
</evidence>
<dbReference type="EMBL" id="JAMKOV010000001">
    <property type="protein sequence ID" value="KAI8045058.1"/>
    <property type="molecule type" value="Genomic_DNA"/>
</dbReference>
<evidence type="ECO:0000313" key="3">
    <source>
        <dbReference type="Proteomes" id="UP001059596"/>
    </source>
</evidence>